<accession>A0A1B4XIZ7</accession>
<keyword evidence="2" id="KW-1185">Reference proteome</keyword>
<dbReference type="Gene3D" id="2.130.10.10">
    <property type="entry name" value="YVTN repeat-like/Quinoprotein amine dehydrogenase"/>
    <property type="match status" value="1"/>
</dbReference>
<evidence type="ECO:0000313" key="2">
    <source>
        <dbReference type="Proteomes" id="UP000243180"/>
    </source>
</evidence>
<protein>
    <submittedName>
        <fullName evidence="1">Uncharacterized protein</fullName>
    </submittedName>
</protein>
<evidence type="ECO:0000313" key="1">
    <source>
        <dbReference type="EMBL" id="BAV34779.1"/>
    </source>
</evidence>
<name>A0A1B4XIZ7_9GAMM</name>
<dbReference type="EMBL" id="AP014879">
    <property type="protein sequence ID" value="BAV34779.1"/>
    <property type="molecule type" value="Genomic_DNA"/>
</dbReference>
<dbReference type="InterPro" id="IPR015943">
    <property type="entry name" value="WD40/YVTN_repeat-like_dom_sf"/>
</dbReference>
<dbReference type="InParanoid" id="A0A1B4XIZ7"/>
<proteinExistence type="predicted"/>
<dbReference type="AlphaFoldDB" id="A0A1B4XIZ7"/>
<organism evidence="1 2">
    <name type="scientific">Sulfuricaulis limicola</name>
    <dbReference type="NCBI Taxonomy" id="1620215"/>
    <lineage>
        <taxon>Bacteria</taxon>
        <taxon>Pseudomonadati</taxon>
        <taxon>Pseudomonadota</taxon>
        <taxon>Gammaproteobacteria</taxon>
        <taxon>Acidiferrobacterales</taxon>
        <taxon>Acidiferrobacteraceae</taxon>
        <taxon>Sulfuricaulis</taxon>
    </lineage>
</organism>
<dbReference type="SUPFAM" id="SSF82171">
    <property type="entry name" value="DPP6 N-terminal domain-like"/>
    <property type="match status" value="1"/>
</dbReference>
<reference evidence="1 2" key="1">
    <citation type="submission" date="2015-05" db="EMBL/GenBank/DDBJ databases">
        <title>Complete genome sequence of a sulfur-oxidizing gammaproteobacterium strain HA5.</title>
        <authorList>
            <person name="Miura A."/>
            <person name="Kojima H."/>
            <person name="Fukui M."/>
        </authorList>
    </citation>
    <scope>NUCLEOTIDE SEQUENCE [LARGE SCALE GENOMIC DNA]</scope>
    <source>
        <strain evidence="1 2">HA5</strain>
    </source>
</reference>
<dbReference type="Proteomes" id="UP000243180">
    <property type="component" value="Chromosome"/>
</dbReference>
<gene>
    <name evidence="1" type="ORF">SCL_2502</name>
</gene>
<dbReference type="KEGG" id="slim:SCL_2502"/>
<sequence length="145" mass="16227">MIAPYGATMLPDRTNEYYQGPFAFSPNGRYVAASVVGRRPKAALPQAFVIFDIQGKRDLARIDLSGKELLRALAWSPDSTRIAILKSISRGKVSFKNLLSALSGHSVAYDTYFLDIYDLEGKIVAHTKLIEDVRYSWGEIVWMPL</sequence>